<dbReference type="PaxDb" id="4081-Solyc06g051300.2.1"/>
<sequence>MQIQVKCSCGEEKCPEWAILELQGVVEVQPSFKDRLQNLQIGTLCRPTSQENYTFTVGYHELTGTKMPLKKPMLVLKKLKLSTEEEKGDINSTKVELDVIGVIRQRILFKTRPKALISTSLQLGASSSQKIFAQRKIHVATGSGTKLIFG</sequence>
<dbReference type="InParanoid" id="A0A3Q7GVS8"/>
<dbReference type="GeneID" id="101249829"/>
<organism evidence="1">
    <name type="scientific">Solanum lycopersicum</name>
    <name type="common">Tomato</name>
    <name type="synonym">Lycopersicon esculentum</name>
    <dbReference type="NCBI Taxonomy" id="4081"/>
    <lineage>
        <taxon>Eukaryota</taxon>
        <taxon>Viridiplantae</taxon>
        <taxon>Streptophyta</taxon>
        <taxon>Embryophyta</taxon>
        <taxon>Tracheophyta</taxon>
        <taxon>Spermatophyta</taxon>
        <taxon>Magnoliopsida</taxon>
        <taxon>eudicotyledons</taxon>
        <taxon>Gunneridae</taxon>
        <taxon>Pentapetalae</taxon>
        <taxon>asterids</taxon>
        <taxon>lamiids</taxon>
        <taxon>Solanales</taxon>
        <taxon>Solanaceae</taxon>
        <taxon>Solanoideae</taxon>
        <taxon>Solaneae</taxon>
        <taxon>Solanum</taxon>
        <taxon>Solanum subgen. Lycopersicon</taxon>
    </lineage>
</organism>
<keyword evidence="2" id="KW-1185">Reference proteome</keyword>
<dbReference type="GO" id="GO:0007064">
    <property type="term" value="P:mitotic sister chromatid cohesion"/>
    <property type="evidence" value="ECO:0007669"/>
    <property type="project" value="InterPro"/>
</dbReference>
<gene>
    <name evidence="1" type="primary">LOC101249829</name>
</gene>
<dbReference type="OrthoDB" id="121932at2759"/>
<evidence type="ECO:0008006" key="3">
    <source>
        <dbReference type="Google" id="ProtNLM"/>
    </source>
</evidence>
<reference evidence="1" key="2">
    <citation type="submission" date="2019-01" db="UniProtKB">
        <authorList>
            <consortium name="EnsemblPlants"/>
        </authorList>
    </citation>
    <scope>IDENTIFICATION</scope>
    <source>
        <strain evidence="1">cv. Heinz 1706</strain>
    </source>
</reference>
<protein>
    <recommendedName>
        <fullName evidence="3">Chromosome transmission fidelity protein 8</fullName>
    </recommendedName>
</protein>
<dbReference type="PANTHER" id="PTHR47475">
    <property type="entry name" value="CHROMOSOME TRANSMISSION FIDELITY PROTEIN 8"/>
    <property type="match status" value="1"/>
</dbReference>
<dbReference type="OMA" id="GSCEEWG"/>
<proteinExistence type="predicted"/>
<name>A0A3Q7GVS8_SOLLC</name>
<evidence type="ECO:0000313" key="2">
    <source>
        <dbReference type="Proteomes" id="UP000004994"/>
    </source>
</evidence>
<dbReference type="Pfam" id="PF09696">
    <property type="entry name" value="Ctf8"/>
    <property type="match status" value="1"/>
</dbReference>
<evidence type="ECO:0000313" key="1">
    <source>
        <dbReference type="EnsemblPlants" id="Solyc06g051300.3.1"/>
    </source>
</evidence>
<dbReference type="FunCoup" id="A0A3Q7GVS8">
    <property type="interactions" value="2469"/>
</dbReference>
<dbReference type="Proteomes" id="UP000004994">
    <property type="component" value="Chromosome 6"/>
</dbReference>
<dbReference type="PANTHER" id="PTHR47475:SF2">
    <property type="entry name" value="CHROMOSOME TRANSMISSION FIDELITY PROTEIN 8"/>
    <property type="match status" value="1"/>
</dbReference>
<accession>A0A3Q7GVS8</accession>
<dbReference type="STRING" id="4081.A0A3Q7GVS8"/>
<reference evidence="1" key="1">
    <citation type="journal article" date="2012" name="Nature">
        <title>The tomato genome sequence provides insights into fleshy fruit evolution.</title>
        <authorList>
            <consortium name="Tomato Genome Consortium"/>
        </authorList>
    </citation>
    <scope>NUCLEOTIDE SEQUENCE [LARGE SCALE GENOMIC DNA]</scope>
    <source>
        <strain evidence="1">cv. Heinz 1706</strain>
    </source>
</reference>
<dbReference type="EnsemblPlants" id="Solyc06g051300.3.1">
    <property type="protein sequence ID" value="Solyc06g051300.3.1"/>
    <property type="gene ID" value="Solyc06g051300.3"/>
</dbReference>
<dbReference type="RefSeq" id="XP_010322176.1">
    <property type="nucleotide sequence ID" value="XM_010323874.4"/>
</dbReference>
<dbReference type="InterPro" id="IPR018607">
    <property type="entry name" value="Ctf8"/>
</dbReference>
<dbReference type="GO" id="GO:0031390">
    <property type="term" value="C:Ctf18 RFC-like complex"/>
    <property type="evidence" value="ECO:0007669"/>
    <property type="project" value="InterPro"/>
</dbReference>
<dbReference type="Gramene" id="Solyc06g051300.3.1">
    <property type="protein sequence ID" value="Solyc06g051300.3.1"/>
    <property type="gene ID" value="Solyc06g051300.3"/>
</dbReference>
<dbReference type="AlphaFoldDB" id="A0A3Q7GVS8"/>